<feature type="domain" description="Fe2OG dioxygenase" evidence="2">
    <location>
        <begin position="174"/>
        <end position="289"/>
    </location>
</feature>
<keyword evidence="1" id="KW-0560">Oxidoreductase</keyword>
<dbReference type="PROSITE" id="PS51471">
    <property type="entry name" value="FE2OG_OXY"/>
    <property type="match status" value="1"/>
</dbReference>
<keyword evidence="4" id="KW-1185">Reference proteome</keyword>
<keyword evidence="1" id="KW-0408">Iron</keyword>
<dbReference type="InterPro" id="IPR050231">
    <property type="entry name" value="Iron_ascorbate_oxido_reductase"/>
</dbReference>
<dbReference type="SUPFAM" id="SSF51197">
    <property type="entry name" value="Clavaminate synthase-like"/>
    <property type="match status" value="1"/>
</dbReference>
<comment type="similarity">
    <text evidence="1">Belongs to the iron/ascorbate-dependent oxidoreductase family.</text>
</comment>
<dbReference type="GO" id="GO:0044283">
    <property type="term" value="P:small molecule biosynthetic process"/>
    <property type="evidence" value="ECO:0007669"/>
    <property type="project" value="UniProtKB-ARBA"/>
</dbReference>
<dbReference type="EMBL" id="JAEUBF010001298">
    <property type="protein sequence ID" value="KAH3670821.1"/>
    <property type="molecule type" value="Genomic_DNA"/>
</dbReference>
<gene>
    <name evidence="3" type="ORF">WICMUC_004790</name>
</gene>
<dbReference type="PANTHER" id="PTHR47990">
    <property type="entry name" value="2-OXOGLUTARATE (2OG) AND FE(II)-DEPENDENT OXYGENASE SUPERFAMILY PROTEIN-RELATED"/>
    <property type="match status" value="1"/>
</dbReference>
<organism evidence="3 4">
    <name type="scientific">Wickerhamomyces mucosus</name>
    <dbReference type="NCBI Taxonomy" id="1378264"/>
    <lineage>
        <taxon>Eukaryota</taxon>
        <taxon>Fungi</taxon>
        <taxon>Dikarya</taxon>
        <taxon>Ascomycota</taxon>
        <taxon>Saccharomycotina</taxon>
        <taxon>Saccharomycetes</taxon>
        <taxon>Phaffomycetales</taxon>
        <taxon>Wickerhamomycetaceae</taxon>
        <taxon>Wickerhamomyces</taxon>
    </lineage>
</organism>
<evidence type="ECO:0000256" key="1">
    <source>
        <dbReference type="RuleBase" id="RU003682"/>
    </source>
</evidence>
<dbReference type="InterPro" id="IPR027443">
    <property type="entry name" value="IPNS-like_sf"/>
</dbReference>
<dbReference type="AlphaFoldDB" id="A0A9P8TA78"/>
<dbReference type="GO" id="GO:0016491">
    <property type="term" value="F:oxidoreductase activity"/>
    <property type="evidence" value="ECO:0007669"/>
    <property type="project" value="UniProtKB-KW"/>
</dbReference>
<reference evidence="3" key="2">
    <citation type="submission" date="2021-01" db="EMBL/GenBank/DDBJ databases">
        <authorList>
            <person name="Schikora-Tamarit M.A."/>
        </authorList>
    </citation>
    <scope>NUCLEOTIDE SEQUENCE</scope>
    <source>
        <strain evidence="3">CBS6341</strain>
    </source>
</reference>
<dbReference type="GO" id="GO:0046872">
    <property type="term" value="F:metal ion binding"/>
    <property type="evidence" value="ECO:0007669"/>
    <property type="project" value="UniProtKB-KW"/>
</dbReference>
<dbReference type="Gene3D" id="2.60.120.330">
    <property type="entry name" value="B-lactam Antibiotic, Isopenicillin N Synthase, Chain"/>
    <property type="match status" value="1"/>
</dbReference>
<dbReference type="Pfam" id="PF03171">
    <property type="entry name" value="2OG-FeII_Oxy"/>
    <property type="match status" value="1"/>
</dbReference>
<proteinExistence type="inferred from homology"/>
<evidence type="ECO:0000313" key="4">
    <source>
        <dbReference type="Proteomes" id="UP000769528"/>
    </source>
</evidence>
<dbReference type="InterPro" id="IPR005123">
    <property type="entry name" value="Oxoglu/Fe-dep_dioxygenase_dom"/>
</dbReference>
<name>A0A9P8TA78_9ASCO</name>
<dbReference type="Proteomes" id="UP000769528">
    <property type="component" value="Unassembled WGS sequence"/>
</dbReference>
<sequence length="336" mass="38141">MTAAKENPLKVVDVANLDAKTADQILEGFATQGFLFVDGHDFTQEEVDHFFELSKQYFALPQEVKDKQAIDADNCGYTSFHQEKLDPKLQLRGDPKEAFNFGLFNFITGDCKKEQLPELFAYGSENYKFINKMSKKYFELGSRILNLLAIGLKIDENEGGVNWFSDRHRTEGTSMTTMRVLHYPPSSKLDGDQVIRAGAHTDYGAITLLFQQKGQEGLELFDTTENWKPIPYVESANAEYRAQGKAAPIVVNIADQLSFWTNKVLKSTPHRVLVPNDVDRYSIVFFFHADNDVRLTPIPSPIVKAAAQPGQYDNKKPEDYITSKEYLLKRLKDTYA</sequence>
<dbReference type="InterPro" id="IPR044861">
    <property type="entry name" value="IPNS-like_FE2OG_OXY"/>
</dbReference>
<dbReference type="Pfam" id="PF14226">
    <property type="entry name" value="DIOX_N"/>
    <property type="match status" value="1"/>
</dbReference>
<accession>A0A9P8TA78</accession>
<dbReference type="InterPro" id="IPR026992">
    <property type="entry name" value="DIOX_N"/>
</dbReference>
<dbReference type="OrthoDB" id="288590at2759"/>
<protein>
    <recommendedName>
        <fullName evidence="2">Fe2OG dioxygenase domain-containing protein</fullName>
    </recommendedName>
</protein>
<reference evidence="3" key="1">
    <citation type="journal article" date="2021" name="Open Biol.">
        <title>Shared evolutionary footprints suggest mitochondrial oxidative damage underlies multiple complex I losses in fungi.</title>
        <authorList>
            <person name="Schikora-Tamarit M.A."/>
            <person name="Marcet-Houben M."/>
            <person name="Nosek J."/>
            <person name="Gabaldon T."/>
        </authorList>
    </citation>
    <scope>NUCLEOTIDE SEQUENCE</scope>
    <source>
        <strain evidence="3">CBS6341</strain>
    </source>
</reference>
<evidence type="ECO:0000313" key="3">
    <source>
        <dbReference type="EMBL" id="KAH3670821.1"/>
    </source>
</evidence>
<evidence type="ECO:0000259" key="2">
    <source>
        <dbReference type="PROSITE" id="PS51471"/>
    </source>
</evidence>
<comment type="caution">
    <text evidence="3">The sequence shown here is derived from an EMBL/GenBank/DDBJ whole genome shotgun (WGS) entry which is preliminary data.</text>
</comment>
<keyword evidence="1" id="KW-0479">Metal-binding</keyword>